<proteinExistence type="predicted"/>
<dbReference type="Proteomes" id="UP000077096">
    <property type="component" value="Chromosome"/>
</dbReference>
<evidence type="ECO:0008006" key="3">
    <source>
        <dbReference type="Google" id="ProtNLM"/>
    </source>
</evidence>
<sequence length="257" mass="29728">MKIYHNLEEVEEPKRSYASIAFSSKVRVEYEHAGEKLALIPVTIGDLTVVIEIDDDREVFNTLLNEHIKNSILKQFPYPEEIRELARHFRTELKNFRILVVKYNSVEEKEFSRYSLSNITFGVVSYNKFDVHLLPSNVKVRPKPGYCLSHVVQKPEEGIRQAFLIARWFGGGSYDQLPKLALESTDIDLGKWTNIVKYIVLSDFEERYFSGIIKKLNEFRSETYFDPFARLETISLGIILARSEGGGNFEPDSHDII</sequence>
<dbReference type="AlphaFoldDB" id="A0A172T592"/>
<evidence type="ECO:0000313" key="1">
    <source>
        <dbReference type="EMBL" id="ANE42134.1"/>
    </source>
</evidence>
<gene>
    <name evidence="1" type="ORF">JM64_09575</name>
</gene>
<dbReference type="Pfam" id="PF16298">
    <property type="entry name" value="DUF4940"/>
    <property type="match status" value="1"/>
</dbReference>
<dbReference type="InterPro" id="IPR032548">
    <property type="entry name" value="DUF4940"/>
</dbReference>
<name>A0A172T592_FERPE</name>
<dbReference type="PATRIC" id="fig|93466.3.peg.1992"/>
<evidence type="ECO:0000313" key="2">
    <source>
        <dbReference type="Proteomes" id="UP000077096"/>
    </source>
</evidence>
<protein>
    <recommendedName>
        <fullName evidence="3">DUF4940 domain-containing protein</fullName>
    </recommendedName>
</protein>
<reference evidence="1 2" key="1">
    <citation type="submission" date="2014-08" db="EMBL/GenBank/DDBJ databases">
        <title>Fervidobacterium pennivorans DYC genome.</title>
        <authorList>
            <person name="Wushke S."/>
        </authorList>
    </citation>
    <scope>NUCLEOTIDE SEQUENCE [LARGE SCALE GENOMIC DNA]</scope>
    <source>
        <strain evidence="1 2">DYC</strain>
    </source>
</reference>
<organism evidence="1 2">
    <name type="scientific">Fervidobacterium pennivorans</name>
    <dbReference type="NCBI Taxonomy" id="93466"/>
    <lineage>
        <taxon>Bacteria</taxon>
        <taxon>Thermotogati</taxon>
        <taxon>Thermotogota</taxon>
        <taxon>Thermotogae</taxon>
        <taxon>Thermotogales</taxon>
        <taxon>Fervidobacteriaceae</taxon>
        <taxon>Fervidobacterium</taxon>
    </lineage>
</organism>
<dbReference type="OrthoDB" id="42364at2"/>
<dbReference type="EMBL" id="CP011393">
    <property type="protein sequence ID" value="ANE42134.1"/>
    <property type="molecule type" value="Genomic_DNA"/>
</dbReference>
<dbReference type="KEGG" id="fng:JM64_09575"/>
<accession>A0A172T592</accession>